<dbReference type="PROSITE" id="PS50043">
    <property type="entry name" value="HTH_LUXR_2"/>
    <property type="match status" value="1"/>
</dbReference>
<dbReference type="Pfam" id="PF00561">
    <property type="entry name" value="Abhydrolase_1"/>
    <property type="match status" value="1"/>
</dbReference>
<gene>
    <name evidence="2" type="ORF">RXV79_00875</name>
</gene>
<dbReference type="Pfam" id="PF00196">
    <property type="entry name" value="GerE"/>
    <property type="match status" value="1"/>
</dbReference>
<dbReference type="Proteomes" id="UP001303946">
    <property type="component" value="Chromosome"/>
</dbReference>
<dbReference type="InterPro" id="IPR000073">
    <property type="entry name" value="AB_hydrolase_1"/>
</dbReference>
<dbReference type="Gene3D" id="3.40.50.1820">
    <property type="entry name" value="alpha/beta hydrolase"/>
    <property type="match status" value="1"/>
</dbReference>
<dbReference type="Gene3D" id="1.10.10.10">
    <property type="entry name" value="Winged helix-like DNA-binding domain superfamily/Winged helix DNA-binding domain"/>
    <property type="match status" value="1"/>
</dbReference>
<keyword evidence="2" id="KW-0378">Hydrolase</keyword>
<dbReference type="CDD" id="cd06170">
    <property type="entry name" value="LuxR_C_like"/>
    <property type="match status" value="1"/>
</dbReference>
<dbReference type="SUPFAM" id="SSF53474">
    <property type="entry name" value="alpha/beta-Hydrolases"/>
    <property type="match status" value="1"/>
</dbReference>
<dbReference type="SMART" id="SM00421">
    <property type="entry name" value="HTH_LUXR"/>
    <property type="match status" value="1"/>
</dbReference>
<evidence type="ECO:0000259" key="1">
    <source>
        <dbReference type="PROSITE" id="PS50043"/>
    </source>
</evidence>
<protein>
    <submittedName>
        <fullName evidence="2">Alpha/beta fold hydrolase</fullName>
    </submittedName>
</protein>
<dbReference type="InterPro" id="IPR029058">
    <property type="entry name" value="AB_hydrolase_fold"/>
</dbReference>
<dbReference type="InterPro" id="IPR036388">
    <property type="entry name" value="WH-like_DNA-bd_sf"/>
</dbReference>
<evidence type="ECO:0000313" key="2">
    <source>
        <dbReference type="EMBL" id="WOB08620.1"/>
    </source>
</evidence>
<dbReference type="RefSeq" id="WP_316701418.1">
    <property type="nucleotide sequence ID" value="NZ_CP136336.1"/>
</dbReference>
<proteinExistence type="predicted"/>
<dbReference type="SUPFAM" id="SSF46894">
    <property type="entry name" value="C-terminal effector domain of the bipartite response regulators"/>
    <property type="match status" value="1"/>
</dbReference>
<name>A0ABZ0CUH4_9BURK</name>
<keyword evidence="3" id="KW-1185">Reference proteome</keyword>
<dbReference type="GO" id="GO:0016787">
    <property type="term" value="F:hydrolase activity"/>
    <property type="evidence" value="ECO:0007669"/>
    <property type="project" value="UniProtKB-KW"/>
</dbReference>
<evidence type="ECO:0000313" key="3">
    <source>
        <dbReference type="Proteomes" id="UP001303946"/>
    </source>
</evidence>
<dbReference type="PANTHER" id="PTHR43433">
    <property type="entry name" value="HYDROLASE, ALPHA/BETA FOLD FAMILY PROTEIN"/>
    <property type="match status" value="1"/>
</dbReference>
<sequence>MAIATPGGPVEALLEAIYQSALQPDQSGRLHHQLLFHFREDRSRDDTPLTRVILSHIKRALRLGAAHSAMQRERQRLMDVINAVAPPIVVIDAQCRILGINADAEALVRDGGLFASEAGRLQCREPGVLAGLMAQADREAHACARLDSGPPGGLLAYLYKNQGPRDGGVAPSYALLLVDRQRGLVRSIAGLGQRVGLTAREVEVIELSIQGLELPAICARIGITLHTLRQHIKNIYAKTGVHHQNALFALVLRNIVLEQAGSSHNPELLPHITGLAHSRVLRLADGRALSYAEYGAPDGVPVLYFHALNASRLELLLHADRLREGGVRLIALDRPGFGRSSFAERRDYREFTPDVRALLDELRLDSVHLLSASAGSAHAIHTAWAMPERTRSLQCTAVVPPIGFILASKSPSTLNAMLNSFFRVVPSLLRPAMELALFGETAESLLTSMSTERGSKAFSLAEPDVSYILHPDRLPYFVASIMESLHQGPRAWALEGQLLNHPWSIDLAEVRVPVHLWHGTHDGLVPIDMVEGFRQALPEAELTVLEGDTHLLAFRNIDRLVKAIHDAERRPRARASAGS</sequence>
<feature type="domain" description="HTH luxR-type" evidence="1">
    <location>
        <begin position="190"/>
        <end position="255"/>
    </location>
</feature>
<dbReference type="EMBL" id="CP136336">
    <property type="protein sequence ID" value="WOB08620.1"/>
    <property type="molecule type" value="Genomic_DNA"/>
</dbReference>
<dbReference type="InterPro" id="IPR016032">
    <property type="entry name" value="Sig_transdc_resp-reg_C-effctor"/>
</dbReference>
<reference evidence="2 3" key="1">
    <citation type="submission" date="2023-10" db="EMBL/GenBank/DDBJ databases">
        <title>Bacteria for the degradation of biodegradable plastic PBAT(Polybutylene adipate terephthalate).</title>
        <authorList>
            <person name="Weon H.-Y."/>
            <person name="Yeon J."/>
        </authorList>
    </citation>
    <scope>NUCLEOTIDE SEQUENCE [LARGE SCALE GENOMIC DNA]</scope>
    <source>
        <strain evidence="2 3">SBD 7-3</strain>
    </source>
</reference>
<dbReference type="InterPro" id="IPR000792">
    <property type="entry name" value="Tscrpt_reg_LuxR_C"/>
</dbReference>
<dbReference type="PANTHER" id="PTHR43433:SF10">
    <property type="entry name" value="AB HYDROLASE-1 DOMAIN-CONTAINING PROTEIN"/>
    <property type="match status" value="1"/>
</dbReference>
<dbReference type="PRINTS" id="PR00038">
    <property type="entry name" value="HTHLUXR"/>
</dbReference>
<organism evidence="2 3">
    <name type="scientific">Piscinibacter gummiphilus</name>
    <dbReference type="NCBI Taxonomy" id="946333"/>
    <lineage>
        <taxon>Bacteria</taxon>
        <taxon>Pseudomonadati</taxon>
        <taxon>Pseudomonadota</taxon>
        <taxon>Betaproteobacteria</taxon>
        <taxon>Burkholderiales</taxon>
        <taxon>Sphaerotilaceae</taxon>
        <taxon>Piscinibacter</taxon>
    </lineage>
</organism>
<dbReference type="InterPro" id="IPR050471">
    <property type="entry name" value="AB_hydrolase"/>
</dbReference>
<accession>A0ABZ0CUH4</accession>